<dbReference type="RefSeq" id="WP_290331971.1">
    <property type="nucleotide sequence ID" value="NZ_JAUFPU010000004.1"/>
</dbReference>
<evidence type="ECO:0000313" key="3">
    <source>
        <dbReference type="Proteomes" id="UP001180081"/>
    </source>
</evidence>
<sequence>MSDAITRLIYQHHECDDLLARLEAAVQQRDLCTGQRYFHEAEQAMLAHFELEETILFPAFESATGLLHGPTEVMRDEHYAMRDLLENCRSLLLAEDYAALQAELDTLFIFIQQHNAKEEGVLYPMCRAHIGDLGALLAHTHASCTT</sequence>
<accession>A0ABT8B2E2</accession>
<feature type="domain" description="Hemerythrin-like" evidence="1">
    <location>
        <begin position="4"/>
        <end position="126"/>
    </location>
</feature>
<dbReference type="InterPro" id="IPR012312">
    <property type="entry name" value="Hemerythrin-like"/>
</dbReference>
<evidence type="ECO:0000259" key="1">
    <source>
        <dbReference type="Pfam" id="PF01814"/>
    </source>
</evidence>
<comment type="caution">
    <text evidence="2">The sequence shown here is derived from an EMBL/GenBank/DDBJ whole genome shotgun (WGS) entry which is preliminary data.</text>
</comment>
<dbReference type="Pfam" id="PF01814">
    <property type="entry name" value="Hemerythrin"/>
    <property type="match status" value="1"/>
</dbReference>
<dbReference type="PANTHER" id="PTHR39966">
    <property type="entry name" value="BLL2471 PROTEIN-RELATED"/>
    <property type="match status" value="1"/>
</dbReference>
<dbReference type="EMBL" id="JAUFPU010000004">
    <property type="protein sequence ID" value="MDN3576413.1"/>
    <property type="molecule type" value="Genomic_DNA"/>
</dbReference>
<dbReference type="Gene3D" id="1.20.120.520">
    <property type="entry name" value="nmb1532 protein domain like"/>
    <property type="match status" value="1"/>
</dbReference>
<protein>
    <submittedName>
        <fullName evidence="2">Hemerythrin domain-containing protein</fullName>
    </submittedName>
</protein>
<gene>
    <name evidence="2" type="ORF">QWZ03_06510</name>
</gene>
<dbReference type="PANTHER" id="PTHR39966:SF3">
    <property type="entry name" value="DUF438 DOMAIN-CONTAINING PROTEIN"/>
    <property type="match status" value="1"/>
</dbReference>
<name>A0ABT8B2E2_9NEIS</name>
<evidence type="ECO:0000313" key="2">
    <source>
        <dbReference type="EMBL" id="MDN3576413.1"/>
    </source>
</evidence>
<reference evidence="2" key="2">
    <citation type="submission" date="2023-06" db="EMBL/GenBank/DDBJ databases">
        <authorList>
            <person name="Lucena T."/>
            <person name="Sun Q."/>
        </authorList>
    </citation>
    <scope>NUCLEOTIDE SEQUENCE</scope>
    <source>
        <strain evidence="2">CECT 7703</strain>
    </source>
</reference>
<keyword evidence="3" id="KW-1185">Reference proteome</keyword>
<organism evidence="2 3">
    <name type="scientific">Chitinimonas viridis</name>
    <dbReference type="NCBI Taxonomy" id="664880"/>
    <lineage>
        <taxon>Bacteria</taxon>
        <taxon>Pseudomonadati</taxon>
        <taxon>Pseudomonadota</taxon>
        <taxon>Betaproteobacteria</taxon>
        <taxon>Neisseriales</taxon>
        <taxon>Chitinibacteraceae</taxon>
        <taxon>Chitinimonas</taxon>
    </lineage>
</organism>
<dbReference type="Proteomes" id="UP001180081">
    <property type="component" value="Unassembled WGS sequence"/>
</dbReference>
<reference evidence="2" key="1">
    <citation type="journal article" date="2014" name="Int. J. Syst. Evol. Microbiol.">
        <title>Complete genome of a new Firmicutes species belonging to the dominant human colonic microbiota ('Ruminococcus bicirculans') reveals two chromosomes and a selective capacity to utilize plant glucans.</title>
        <authorList>
            <consortium name="NISC Comparative Sequencing Program"/>
            <person name="Wegmann U."/>
            <person name="Louis P."/>
            <person name="Goesmann A."/>
            <person name="Henrissat B."/>
            <person name="Duncan S.H."/>
            <person name="Flint H.J."/>
        </authorList>
    </citation>
    <scope>NUCLEOTIDE SEQUENCE</scope>
    <source>
        <strain evidence="2">CECT 7703</strain>
    </source>
</reference>
<proteinExistence type="predicted"/>